<keyword evidence="2" id="KW-1185">Reference proteome</keyword>
<gene>
    <name evidence="1" type="ORF">IFM89_009420</name>
</gene>
<proteinExistence type="predicted"/>
<name>A0A835GXN6_9MAGN</name>
<dbReference type="EMBL" id="JADFTS010000009">
    <property type="protein sequence ID" value="KAF9588405.1"/>
    <property type="molecule type" value="Genomic_DNA"/>
</dbReference>
<dbReference type="Proteomes" id="UP000631114">
    <property type="component" value="Unassembled WGS sequence"/>
</dbReference>
<organism evidence="1 2">
    <name type="scientific">Coptis chinensis</name>
    <dbReference type="NCBI Taxonomy" id="261450"/>
    <lineage>
        <taxon>Eukaryota</taxon>
        <taxon>Viridiplantae</taxon>
        <taxon>Streptophyta</taxon>
        <taxon>Embryophyta</taxon>
        <taxon>Tracheophyta</taxon>
        <taxon>Spermatophyta</taxon>
        <taxon>Magnoliopsida</taxon>
        <taxon>Ranunculales</taxon>
        <taxon>Ranunculaceae</taxon>
        <taxon>Coptidoideae</taxon>
        <taxon>Coptis</taxon>
    </lineage>
</organism>
<comment type="caution">
    <text evidence="1">The sequence shown here is derived from an EMBL/GenBank/DDBJ whole genome shotgun (WGS) entry which is preliminary data.</text>
</comment>
<evidence type="ECO:0000313" key="1">
    <source>
        <dbReference type="EMBL" id="KAF9588405.1"/>
    </source>
</evidence>
<dbReference type="AlphaFoldDB" id="A0A835GXN6"/>
<accession>A0A835GXN6</accession>
<dbReference type="OrthoDB" id="10266265at2759"/>
<reference evidence="1 2" key="1">
    <citation type="submission" date="2020-10" db="EMBL/GenBank/DDBJ databases">
        <title>The Coptis chinensis genome and diversification of protoberbering-type alkaloids.</title>
        <authorList>
            <person name="Wang B."/>
            <person name="Shu S."/>
            <person name="Song C."/>
            <person name="Liu Y."/>
        </authorList>
    </citation>
    <scope>NUCLEOTIDE SEQUENCE [LARGE SCALE GENOMIC DNA]</scope>
    <source>
        <strain evidence="1">HL-2020</strain>
        <tissue evidence="1">Leaf</tissue>
    </source>
</reference>
<sequence length="161" mass="18432">MAMDEKKARVAEILASDQKRTSLVHSVGVLANDEFYADFSAIDLHHFSLKFPSNHIYMLLVVVDHSSLQNFSDRVIDGISAVFLALKRQWCMIELIVIQDNKVDKQTGDLYENRYLLNIARNMTHGIKEVKNVYTQHQSLLFKTMGSIAKGRLIDVDYPFV</sequence>
<evidence type="ECO:0000313" key="2">
    <source>
        <dbReference type="Proteomes" id="UP000631114"/>
    </source>
</evidence>
<protein>
    <submittedName>
        <fullName evidence="1">Uncharacterized protein</fullName>
    </submittedName>
</protein>